<keyword evidence="5" id="KW-1185">Reference proteome</keyword>
<evidence type="ECO:0000256" key="2">
    <source>
        <dbReference type="ARBA" id="ARBA00023295"/>
    </source>
</evidence>
<evidence type="ECO:0000313" key="4">
    <source>
        <dbReference type="EMBL" id="TVU32526.1"/>
    </source>
</evidence>
<dbReference type="PANTHER" id="PTHR31062">
    <property type="entry name" value="XYLOGLUCAN ENDOTRANSGLUCOSYLASE/HYDROLASE PROTEIN 8-RELATED"/>
    <property type="match status" value="1"/>
</dbReference>
<feature type="non-terminal residue" evidence="4">
    <location>
        <position position="1"/>
    </location>
</feature>
<name>A0A5J9V966_9POAL</name>
<keyword evidence="2" id="KW-0326">Glycosidase</keyword>
<evidence type="ECO:0000313" key="5">
    <source>
        <dbReference type="Proteomes" id="UP000324897"/>
    </source>
</evidence>
<feature type="domain" description="GH16" evidence="3">
    <location>
        <begin position="38"/>
        <end position="68"/>
    </location>
</feature>
<dbReference type="EMBL" id="RWGY01000011">
    <property type="protein sequence ID" value="TVU32526.1"/>
    <property type="molecule type" value="Genomic_DNA"/>
</dbReference>
<evidence type="ECO:0000259" key="3">
    <source>
        <dbReference type="Pfam" id="PF00722"/>
    </source>
</evidence>
<protein>
    <recommendedName>
        <fullName evidence="3">GH16 domain-containing protein</fullName>
    </recommendedName>
</protein>
<gene>
    <name evidence="4" type="ORF">EJB05_24257</name>
</gene>
<dbReference type="GO" id="GO:0005975">
    <property type="term" value="P:carbohydrate metabolic process"/>
    <property type="evidence" value="ECO:0007669"/>
    <property type="project" value="InterPro"/>
</dbReference>
<dbReference type="InterPro" id="IPR000757">
    <property type="entry name" value="Beta-glucanase-like"/>
</dbReference>
<dbReference type="Pfam" id="PF00722">
    <property type="entry name" value="Glyco_hydro_16"/>
    <property type="match status" value="1"/>
</dbReference>
<dbReference type="Gene3D" id="2.60.120.200">
    <property type="match status" value="1"/>
</dbReference>
<dbReference type="InterPro" id="IPR044791">
    <property type="entry name" value="Beta-glucanase/XTH"/>
</dbReference>
<organism evidence="4 5">
    <name type="scientific">Eragrostis curvula</name>
    <name type="common">weeping love grass</name>
    <dbReference type="NCBI Taxonomy" id="38414"/>
    <lineage>
        <taxon>Eukaryota</taxon>
        <taxon>Viridiplantae</taxon>
        <taxon>Streptophyta</taxon>
        <taxon>Embryophyta</taxon>
        <taxon>Tracheophyta</taxon>
        <taxon>Spermatophyta</taxon>
        <taxon>Magnoliopsida</taxon>
        <taxon>Liliopsida</taxon>
        <taxon>Poales</taxon>
        <taxon>Poaceae</taxon>
        <taxon>PACMAD clade</taxon>
        <taxon>Chloridoideae</taxon>
        <taxon>Eragrostideae</taxon>
        <taxon>Eragrostidinae</taxon>
        <taxon>Eragrostis</taxon>
    </lineage>
</organism>
<dbReference type="AlphaFoldDB" id="A0A5J9V966"/>
<accession>A0A5J9V966</accession>
<proteinExistence type="predicted"/>
<comment type="caution">
    <text evidence="4">The sequence shown here is derived from an EMBL/GenBank/DDBJ whole genome shotgun (WGS) entry which is preliminary data.</text>
</comment>
<dbReference type="GO" id="GO:0004553">
    <property type="term" value="F:hydrolase activity, hydrolyzing O-glycosyl compounds"/>
    <property type="evidence" value="ECO:0007669"/>
    <property type="project" value="InterPro"/>
</dbReference>
<sequence>MTGCGLSSNDQFVFGSVWPRIQLVPGNSAGTVTTLYGETNIYINGLGGREVQFRPWFDPTAGYHNYSIS</sequence>
<dbReference type="OrthoDB" id="4781at2759"/>
<keyword evidence="1" id="KW-0378">Hydrolase</keyword>
<dbReference type="SUPFAM" id="SSF49899">
    <property type="entry name" value="Concanavalin A-like lectins/glucanases"/>
    <property type="match status" value="1"/>
</dbReference>
<dbReference type="Proteomes" id="UP000324897">
    <property type="component" value="Chromosome 1"/>
</dbReference>
<dbReference type="Gramene" id="TVU32526">
    <property type="protein sequence ID" value="TVU32526"/>
    <property type="gene ID" value="EJB05_24257"/>
</dbReference>
<evidence type="ECO:0000256" key="1">
    <source>
        <dbReference type="ARBA" id="ARBA00022801"/>
    </source>
</evidence>
<dbReference type="InterPro" id="IPR013320">
    <property type="entry name" value="ConA-like_dom_sf"/>
</dbReference>
<reference evidence="4 5" key="1">
    <citation type="journal article" date="2019" name="Sci. Rep.">
        <title>A high-quality genome of Eragrostis curvula grass provides insights into Poaceae evolution and supports new strategies to enhance forage quality.</title>
        <authorList>
            <person name="Carballo J."/>
            <person name="Santos B.A.C.M."/>
            <person name="Zappacosta D."/>
            <person name="Garbus I."/>
            <person name="Selva J.P."/>
            <person name="Gallo C.A."/>
            <person name="Diaz A."/>
            <person name="Albertini E."/>
            <person name="Caccamo M."/>
            <person name="Echenique V."/>
        </authorList>
    </citation>
    <scope>NUCLEOTIDE SEQUENCE [LARGE SCALE GENOMIC DNA]</scope>
    <source>
        <strain evidence="5">cv. Victoria</strain>
        <tissue evidence="4">Leaf</tissue>
    </source>
</reference>